<dbReference type="SUPFAM" id="SSF51735">
    <property type="entry name" value="NAD(P)-binding Rossmann-fold domains"/>
    <property type="match status" value="1"/>
</dbReference>
<comment type="similarity">
    <text evidence="1">Belongs to the glycosyltransferase 2 family.</text>
</comment>
<sequence length="336" mass="35760">MVQRAPMRPRVSVVMPVRDGGAALAAAVESILAQTLGELELIVVDDGSRDGAPGRLPRDARLRVVPAAGRGIVAALNTGIALARAPLVARMDADDLAHPERLARQLAWLEACPEAGICGAQVEIVTDAGPPGGGFRRYRDWLNGLRSPAAIAREIFVESPIPHPTAVIRRAVLERLGGYREVPWPEDYDLWLRAWAAGVPMGKPEGVLLAWRDRPGRLSRCDPRCSPAAFRAARAHFLARTVLAAGRCVIWGAGPTGARLADALAAEGVAVAAFVDIDPRKIGRTRRGRPIRPVSALARANLPVVVAVGAAGARETIRAALPGLGRREGRDLWFAA</sequence>
<evidence type="ECO:0000313" key="5">
    <source>
        <dbReference type="EMBL" id="ROR35134.1"/>
    </source>
</evidence>
<gene>
    <name evidence="5" type="ORF">EDC57_1051</name>
</gene>
<name>A0A3N1Y8J1_9GAMM</name>
<keyword evidence="3 5" id="KW-0808">Transferase</keyword>
<dbReference type="Proteomes" id="UP000276634">
    <property type="component" value="Unassembled WGS sequence"/>
</dbReference>
<keyword evidence="6" id="KW-1185">Reference proteome</keyword>
<reference evidence="5 6" key="1">
    <citation type="submission" date="2018-11" db="EMBL/GenBank/DDBJ databases">
        <title>Genomic Encyclopedia of Type Strains, Phase IV (KMG-IV): sequencing the most valuable type-strain genomes for metagenomic binning, comparative biology and taxonomic classification.</title>
        <authorList>
            <person name="Goeker M."/>
        </authorList>
    </citation>
    <scope>NUCLEOTIDE SEQUENCE [LARGE SCALE GENOMIC DNA]</scope>
    <source>
        <strain evidence="5 6">DSM 100275</strain>
    </source>
</reference>
<dbReference type="InterPro" id="IPR036291">
    <property type="entry name" value="NAD(P)-bd_dom_sf"/>
</dbReference>
<dbReference type="PANTHER" id="PTHR43685:SF5">
    <property type="entry name" value="GLYCOSYLTRANSFERASE EPSE-RELATED"/>
    <property type="match status" value="1"/>
</dbReference>
<evidence type="ECO:0000313" key="6">
    <source>
        <dbReference type="Proteomes" id="UP000276634"/>
    </source>
</evidence>
<dbReference type="InterPro" id="IPR029044">
    <property type="entry name" value="Nucleotide-diphossugar_trans"/>
</dbReference>
<dbReference type="Gene3D" id="3.40.50.720">
    <property type="entry name" value="NAD(P)-binding Rossmann-like Domain"/>
    <property type="match status" value="1"/>
</dbReference>
<accession>A0A3N1Y8J1</accession>
<dbReference type="InterPro" id="IPR050834">
    <property type="entry name" value="Glycosyltransf_2"/>
</dbReference>
<comment type="caution">
    <text evidence="5">The sequence shown here is derived from an EMBL/GenBank/DDBJ whole genome shotgun (WGS) entry which is preliminary data.</text>
</comment>
<protein>
    <submittedName>
        <fullName evidence="5">Glycosyl transferase family 2</fullName>
    </submittedName>
</protein>
<dbReference type="PANTHER" id="PTHR43685">
    <property type="entry name" value="GLYCOSYLTRANSFERASE"/>
    <property type="match status" value="1"/>
</dbReference>
<organism evidence="5 6">
    <name type="scientific">Inmirania thermothiophila</name>
    <dbReference type="NCBI Taxonomy" id="1750597"/>
    <lineage>
        <taxon>Bacteria</taxon>
        <taxon>Pseudomonadati</taxon>
        <taxon>Pseudomonadota</taxon>
        <taxon>Gammaproteobacteria</taxon>
        <taxon>Chromatiales</taxon>
        <taxon>Ectothiorhodospiraceae</taxon>
        <taxon>Inmirania</taxon>
    </lineage>
</organism>
<dbReference type="AlphaFoldDB" id="A0A3N1Y8J1"/>
<evidence type="ECO:0000256" key="2">
    <source>
        <dbReference type="ARBA" id="ARBA00022676"/>
    </source>
</evidence>
<keyword evidence="2" id="KW-0328">Glycosyltransferase</keyword>
<evidence type="ECO:0000256" key="3">
    <source>
        <dbReference type="ARBA" id="ARBA00022679"/>
    </source>
</evidence>
<dbReference type="EMBL" id="RJVI01000001">
    <property type="protein sequence ID" value="ROR35134.1"/>
    <property type="molecule type" value="Genomic_DNA"/>
</dbReference>
<dbReference type="InterPro" id="IPR001173">
    <property type="entry name" value="Glyco_trans_2-like"/>
</dbReference>
<evidence type="ECO:0000259" key="4">
    <source>
        <dbReference type="Pfam" id="PF00535"/>
    </source>
</evidence>
<proteinExistence type="inferred from homology"/>
<dbReference type="Gene3D" id="3.90.550.10">
    <property type="entry name" value="Spore Coat Polysaccharide Biosynthesis Protein SpsA, Chain A"/>
    <property type="match status" value="1"/>
</dbReference>
<dbReference type="SUPFAM" id="SSF53448">
    <property type="entry name" value="Nucleotide-diphospho-sugar transferases"/>
    <property type="match status" value="1"/>
</dbReference>
<feature type="domain" description="Glycosyltransferase 2-like" evidence="4">
    <location>
        <begin position="12"/>
        <end position="176"/>
    </location>
</feature>
<dbReference type="Pfam" id="PF00535">
    <property type="entry name" value="Glycos_transf_2"/>
    <property type="match status" value="1"/>
</dbReference>
<dbReference type="GO" id="GO:0016757">
    <property type="term" value="F:glycosyltransferase activity"/>
    <property type="evidence" value="ECO:0007669"/>
    <property type="project" value="UniProtKB-KW"/>
</dbReference>
<evidence type="ECO:0000256" key="1">
    <source>
        <dbReference type="ARBA" id="ARBA00006739"/>
    </source>
</evidence>